<gene>
    <name evidence="2" type="ORF">HD556DRAFT_1314666</name>
</gene>
<proteinExistence type="predicted"/>
<organism evidence="2 3">
    <name type="scientific">Suillus plorans</name>
    <dbReference type="NCBI Taxonomy" id="116603"/>
    <lineage>
        <taxon>Eukaryota</taxon>
        <taxon>Fungi</taxon>
        <taxon>Dikarya</taxon>
        <taxon>Basidiomycota</taxon>
        <taxon>Agaricomycotina</taxon>
        <taxon>Agaricomycetes</taxon>
        <taxon>Agaricomycetidae</taxon>
        <taxon>Boletales</taxon>
        <taxon>Suillineae</taxon>
        <taxon>Suillaceae</taxon>
        <taxon>Suillus</taxon>
    </lineage>
</organism>
<reference evidence="2" key="1">
    <citation type="journal article" date="2020" name="New Phytol.">
        <title>Comparative genomics reveals dynamic genome evolution in host specialist ectomycorrhizal fungi.</title>
        <authorList>
            <person name="Lofgren L.A."/>
            <person name="Nguyen N.H."/>
            <person name="Vilgalys R."/>
            <person name="Ruytinx J."/>
            <person name="Liao H.L."/>
            <person name="Branco S."/>
            <person name="Kuo A."/>
            <person name="LaButti K."/>
            <person name="Lipzen A."/>
            <person name="Andreopoulos W."/>
            <person name="Pangilinan J."/>
            <person name="Riley R."/>
            <person name="Hundley H."/>
            <person name="Na H."/>
            <person name="Barry K."/>
            <person name="Grigoriev I.V."/>
            <person name="Stajich J.E."/>
            <person name="Kennedy P.G."/>
        </authorList>
    </citation>
    <scope>NUCLEOTIDE SEQUENCE</scope>
    <source>
        <strain evidence="2">S12</strain>
    </source>
</reference>
<dbReference type="OrthoDB" id="2691107at2759"/>
<feature type="compositionally biased region" description="Basic and acidic residues" evidence="1">
    <location>
        <begin position="139"/>
        <end position="154"/>
    </location>
</feature>
<dbReference type="RefSeq" id="XP_041152418.1">
    <property type="nucleotide sequence ID" value="XM_041300978.1"/>
</dbReference>
<evidence type="ECO:0000313" key="3">
    <source>
        <dbReference type="Proteomes" id="UP000719766"/>
    </source>
</evidence>
<comment type="caution">
    <text evidence="2">The sequence shown here is derived from an EMBL/GenBank/DDBJ whole genome shotgun (WGS) entry which is preliminary data.</text>
</comment>
<dbReference type="Proteomes" id="UP000719766">
    <property type="component" value="Unassembled WGS sequence"/>
</dbReference>
<dbReference type="EMBL" id="JABBWE010000124">
    <property type="protein sequence ID" value="KAG1784933.1"/>
    <property type="molecule type" value="Genomic_DNA"/>
</dbReference>
<feature type="compositionally biased region" description="Basic and acidic residues" evidence="1">
    <location>
        <begin position="222"/>
        <end position="231"/>
    </location>
</feature>
<feature type="region of interest" description="Disordered" evidence="1">
    <location>
        <begin position="139"/>
        <end position="234"/>
    </location>
</feature>
<dbReference type="GeneID" id="64594742"/>
<sequence length="289" mass="31791">MAPLLTRVGPRRFTLPNGLGDGDLLIVLDMLRTYLEHDAHLRSGTASGRATPAGYGDFALSFNMMQTTNGHTSRIAEESTEGPRISGPSPSFIDLVGEDTTAAVQANSSQPPPPEGGRWINPRRAELLEEALWMNLETSKRQREWRDRSIADRKAAKRARHTASAPPTNPTMTHGEGSSRALTFSPTLNNNSPRTRSPHTAGTRARMEVDDEDETAPQTGRRVGDETGKEAAKRKKIKVLGSDRVQMKFTECSRPGYSQEPGPLQFSQLQLGWYLVTIARENTLRCAAI</sequence>
<name>A0A9P7AA62_9AGAM</name>
<feature type="compositionally biased region" description="Polar residues" evidence="1">
    <location>
        <begin position="180"/>
        <end position="200"/>
    </location>
</feature>
<evidence type="ECO:0000256" key="1">
    <source>
        <dbReference type="SAM" id="MobiDB-lite"/>
    </source>
</evidence>
<evidence type="ECO:0000313" key="2">
    <source>
        <dbReference type="EMBL" id="KAG1784933.1"/>
    </source>
</evidence>
<keyword evidence="3" id="KW-1185">Reference proteome</keyword>
<dbReference type="AlphaFoldDB" id="A0A9P7AA62"/>
<protein>
    <submittedName>
        <fullName evidence="2">Uncharacterized protein</fullName>
    </submittedName>
</protein>
<accession>A0A9P7AA62</accession>